<protein>
    <recommendedName>
        <fullName evidence="3">Transposase</fullName>
    </recommendedName>
</protein>
<organism evidence="1 2">
    <name type="scientific">Symplocastrum torsivum CPER-KK1</name>
    <dbReference type="NCBI Taxonomy" id="450513"/>
    <lineage>
        <taxon>Bacteria</taxon>
        <taxon>Bacillati</taxon>
        <taxon>Cyanobacteriota</taxon>
        <taxon>Cyanophyceae</taxon>
        <taxon>Oscillatoriophycideae</taxon>
        <taxon>Oscillatoriales</taxon>
        <taxon>Microcoleaceae</taxon>
        <taxon>Symplocastrum</taxon>
    </lineage>
</organism>
<accession>A0A951UC10</accession>
<evidence type="ECO:0000313" key="2">
    <source>
        <dbReference type="Proteomes" id="UP000753908"/>
    </source>
</evidence>
<dbReference type="AlphaFoldDB" id="A0A951UC10"/>
<dbReference type="Proteomes" id="UP000753908">
    <property type="component" value="Unassembled WGS sequence"/>
</dbReference>
<gene>
    <name evidence="1" type="ORF">KME25_24735</name>
</gene>
<reference evidence="1" key="2">
    <citation type="journal article" date="2022" name="Microbiol. Resour. Announc.">
        <title>Metagenome Sequencing to Explore Phylogenomics of Terrestrial Cyanobacteria.</title>
        <authorList>
            <person name="Ward R.D."/>
            <person name="Stajich J.E."/>
            <person name="Johansen J.R."/>
            <person name="Huntemann M."/>
            <person name="Clum A."/>
            <person name="Foster B."/>
            <person name="Foster B."/>
            <person name="Roux S."/>
            <person name="Palaniappan K."/>
            <person name="Varghese N."/>
            <person name="Mukherjee S."/>
            <person name="Reddy T.B.K."/>
            <person name="Daum C."/>
            <person name="Copeland A."/>
            <person name="Chen I.A."/>
            <person name="Ivanova N.N."/>
            <person name="Kyrpides N.C."/>
            <person name="Shapiro N."/>
            <person name="Eloe-Fadrosh E.A."/>
            <person name="Pietrasiak N."/>
        </authorList>
    </citation>
    <scope>NUCLEOTIDE SEQUENCE</scope>
    <source>
        <strain evidence="1">CPER-KK1</strain>
    </source>
</reference>
<proteinExistence type="predicted"/>
<comment type="caution">
    <text evidence="1">The sequence shown here is derived from an EMBL/GenBank/DDBJ whole genome shotgun (WGS) entry which is preliminary data.</text>
</comment>
<name>A0A951UC10_9CYAN</name>
<sequence>MAGRLPPKSTSRIRTAHSAQNFALLRRIALNQLQRETSVKSSIRQKRYRAALDNQYAIKVLLA</sequence>
<evidence type="ECO:0008006" key="3">
    <source>
        <dbReference type="Google" id="ProtNLM"/>
    </source>
</evidence>
<dbReference type="EMBL" id="JAHHIF010000044">
    <property type="protein sequence ID" value="MBW4547620.1"/>
    <property type="molecule type" value="Genomic_DNA"/>
</dbReference>
<reference evidence="1" key="1">
    <citation type="submission" date="2021-05" db="EMBL/GenBank/DDBJ databases">
        <authorList>
            <person name="Pietrasiak N."/>
            <person name="Ward R."/>
            <person name="Stajich J.E."/>
            <person name="Kurbessoian T."/>
        </authorList>
    </citation>
    <scope>NUCLEOTIDE SEQUENCE</scope>
    <source>
        <strain evidence="1">CPER-KK1</strain>
    </source>
</reference>
<evidence type="ECO:0000313" key="1">
    <source>
        <dbReference type="EMBL" id="MBW4547620.1"/>
    </source>
</evidence>